<feature type="domain" description="DEAD-box RNA helicase Q" evidence="10">
    <location>
        <begin position="35"/>
        <end position="63"/>
    </location>
</feature>
<evidence type="ECO:0000256" key="7">
    <source>
        <dbReference type="RuleBase" id="RU365068"/>
    </source>
</evidence>
<proteinExistence type="inferred from homology"/>
<dbReference type="Pfam" id="PF00270">
    <property type="entry name" value="DEAD"/>
    <property type="match status" value="1"/>
</dbReference>
<dbReference type="CDD" id="cd00268">
    <property type="entry name" value="DEADc"/>
    <property type="match status" value="1"/>
</dbReference>
<keyword evidence="4 7" id="KW-0067">ATP-binding</keyword>
<dbReference type="GO" id="GO:0003724">
    <property type="term" value="F:RNA helicase activity"/>
    <property type="evidence" value="ECO:0007669"/>
    <property type="project" value="UniProtKB-EC"/>
</dbReference>
<reference evidence="12" key="2">
    <citation type="submission" date="2010-04" db="EMBL/GenBank/DDBJ databases">
        <authorList>
            <person name="Buell R."/>
            <person name="Hamilton J."/>
            <person name="Hostetler J."/>
        </authorList>
    </citation>
    <scope>NUCLEOTIDE SEQUENCE [LARGE SCALE GENOMIC DNA]</scope>
    <source>
        <strain evidence="12">DAOM:BR144</strain>
    </source>
</reference>
<dbReference type="STRING" id="431595.K3X4I2"/>
<dbReference type="EC" id="3.6.4.13" evidence="7"/>
<dbReference type="PANTHER" id="PTHR24031">
    <property type="entry name" value="RNA HELICASE"/>
    <property type="match status" value="1"/>
</dbReference>
<reference evidence="12" key="1">
    <citation type="journal article" date="2010" name="Genome Biol.">
        <title>Genome sequence of the necrotrophic plant pathogen Pythium ultimum reveals original pathogenicity mechanisms and effector repertoire.</title>
        <authorList>
            <person name="Levesque C.A."/>
            <person name="Brouwer H."/>
            <person name="Cano L."/>
            <person name="Hamilton J.P."/>
            <person name="Holt C."/>
            <person name="Huitema E."/>
            <person name="Raffaele S."/>
            <person name="Robideau G.P."/>
            <person name="Thines M."/>
            <person name="Win J."/>
            <person name="Zerillo M.M."/>
            <person name="Beakes G.W."/>
            <person name="Boore J.L."/>
            <person name="Busam D."/>
            <person name="Dumas B."/>
            <person name="Ferriera S."/>
            <person name="Fuerstenberg S.I."/>
            <person name="Gachon C.M."/>
            <person name="Gaulin E."/>
            <person name="Govers F."/>
            <person name="Grenville-Briggs L."/>
            <person name="Horner N."/>
            <person name="Hostetler J."/>
            <person name="Jiang R.H."/>
            <person name="Johnson J."/>
            <person name="Krajaejun T."/>
            <person name="Lin H."/>
            <person name="Meijer H.J."/>
            <person name="Moore B."/>
            <person name="Morris P."/>
            <person name="Phuntmart V."/>
            <person name="Puiu D."/>
            <person name="Shetty J."/>
            <person name="Stajich J.E."/>
            <person name="Tripathy S."/>
            <person name="Wawra S."/>
            <person name="van West P."/>
            <person name="Whitty B.R."/>
            <person name="Coutinho P.M."/>
            <person name="Henrissat B."/>
            <person name="Martin F."/>
            <person name="Thomas P.D."/>
            <person name="Tyler B.M."/>
            <person name="De Vries R.P."/>
            <person name="Kamoun S."/>
            <person name="Yandell M."/>
            <person name="Tisserat N."/>
            <person name="Buell C.R."/>
        </authorList>
    </citation>
    <scope>NUCLEOTIDE SEQUENCE</scope>
    <source>
        <strain evidence="12">DAOM:BR144</strain>
    </source>
</reference>
<evidence type="ECO:0000259" key="9">
    <source>
        <dbReference type="PROSITE" id="PS51194"/>
    </source>
</evidence>
<dbReference type="PROSITE" id="PS51192">
    <property type="entry name" value="HELICASE_ATP_BIND_1"/>
    <property type="match status" value="1"/>
</dbReference>
<evidence type="ECO:0000256" key="2">
    <source>
        <dbReference type="ARBA" id="ARBA00022801"/>
    </source>
</evidence>
<name>K3X4I2_GLOUD</name>
<dbReference type="EnsemblProtists" id="PYU1_T012131">
    <property type="protein sequence ID" value="PYU1_T012131"/>
    <property type="gene ID" value="PYU1_G012105"/>
</dbReference>
<dbReference type="GO" id="GO:0003723">
    <property type="term" value="F:RNA binding"/>
    <property type="evidence" value="ECO:0007669"/>
    <property type="project" value="UniProtKB-UniRule"/>
</dbReference>
<dbReference type="InterPro" id="IPR014001">
    <property type="entry name" value="Helicase_ATP-bd"/>
</dbReference>
<comment type="similarity">
    <text evidence="7">Belongs to the DEAD box helicase family.</text>
</comment>
<dbReference type="GO" id="GO:0016787">
    <property type="term" value="F:hydrolase activity"/>
    <property type="evidence" value="ECO:0007669"/>
    <property type="project" value="UniProtKB-KW"/>
</dbReference>
<evidence type="ECO:0000256" key="4">
    <source>
        <dbReference type="ARBA" id="ARBA00022840"/>
    </source>
</evidence>
<dbReference type="InParanoid" id="K3X4I2"/>
<evidence type="ECO:0000259" key="8">
    <source>
        <dbReference type="PROSITE" id="PS51192"/>
    </source>
</evidence>
<dbReference type="Gene3D" id="3.40.50.300">
    <property type="entry name" value="P-loop containing nucleotide triphosphate hydrolases"/>
    <property type="match status" value="2"/>
</dbReference>
<feature type="domain" description="Helicase ATP-binding" evidence="8">
    <location>
        <begin position="66"/>
        <end position="203"/>
    </location>
</feature>
<evidence type="ECO:0000256" key="3">
    <source>
        <dbReference type="ARBA" id="ARBA00022806"/>
    </source>
</evidence>
<dbReference type="GO" id="GO:0005524">
    <property type="term" value="F:ATP binding"/>
    <property type="evidence" value="ECO:0007669"/>
    <property type="project" value="UniProtKB-UniRule"/>
</dbReference>
<comment type="catalytic activity">
    <reaction evidence="7">
        <text>ATP + H2O = ADP + phosphate + H(+)</text>
        <dbReference type="Rhea" id="RHEA:13065"/>
        <dbReference type="ChEBI" id="CHEBI:15377"/>
        <dbReference type="ChEBI" id="CHEBI:15378"/>
        <dbReference type="ChEBI" id="CHEBI:30616"/>
        <dbReference type="ChEBI" id="CHEBI:43474"/>
        <dbReference type="ChEBI" id="CHEBI:456216"/>
        <dbReference type="EC" id="3.6.4.13"/>
    </reaction>
</comment>
<dbReference type="InterPro" id="IPR014014">
    <property type="entry name" value="RNA_helicase_DEAD_Q_motif"/>
</dbReference>
<dbReference type="SMART" id="SM00490">
    <property type="entry name" value="HELICc"/>
    <property type="match status" value="1"/>
</dbReference>
<dbReference type="eggNOG" id="KOG0333">
    <property type="taxonomic scope" value="Eukaryota"/>
</dbReference>
<dbReference type="CDD" id="cd18787">
    <property type="entry name" value="SF2_C_DEAD"/>
    <property type="match status" value="1"/>
</dbReference>
<keyword evidence="2 7" id="KW-0378">Hydrolase</keyword>
<evidence type="ECO:0000313" key="12">
    <source>
        <dbReference type="Proteomes" id="UP000019132"/>
    </source>
</evidence>
<reference evidence="11" key="3">
    <citation type="submission" date="2015-02" db="UniProtKB">
        <authorList>
            <consortium name="EnsemblProtists"/>
        </authorList>
    </citation>
    <scope>IDENTIFICATION</scope>
    <source>
        <strain evidence="11">DAOM BR144</strain>
    </source>
</reference>
<dbReference type="EMBL" id="GL376601">
    <property type="status" value="NOT_ANNOTATED_CDS"/>
    <property type="molecule type" value="Genomic_DNA"/>
</dbReference>
<protein>
    <recommendedName>
        <fullName evidence="7">ATP-dependent RNA helicase</fullName>
        <ecNumber evidence="7">3.6.4.13</ecNumber>
    </recommendedName>
</protein>
<dbReference type="OMA" id="DFQQKGG"/>
<comment type="domain">
    <text evidence="7">The Q motif is unique to and characteristic of the DEAD box family of RNA helicases and controls ATP binding and hydrolysis.</text>
</comment>
<dbReference type="InterPro" id="IPR027417">
    <property type="entry name" value="P-loop_NTPase"/>
</dbReference>
<keyword evidence="1 7" id="KW-0547">Nucleotide-binding</keyword>
<comment type="function">
    <text evidence="7">RNA helicase.</text>
</comment>
<dbReference type="InterPro" id="IPR011545">
    <property type="entry name" value="DEAD/DEAH_box_helicase_dom"/>
</dbReference>
<dbReference type="VEuPathDB" id="FungiDB:PYU1_G012105"/>
<feature type="domain" description="Helicase C-terminal" evidence="9">
    <location>
        <begin position="323"/>
        <end position="478"/>
    </location>
</feature>
<evidence type="ECO:0000256" key="6">
    <source>
        <dbReference type="PROSITE-ProRule" id="PRU00552"/>
    </source>
</evidence>
<dbReference type="SUPFAM" id="SSF52540">
    <property type="entry name" value="P-loop containing nucleoside triphosphate hydrolases"/>
    <property type="match status" value="1"/>
</dbReference>
<dbReference type="Proteomes" id="UP000019132">
    <property type="component" value="Unassembled WGS sequence"/>
</dbReference>
<keyword evidence="5 7" id="KW-0694">RNA-binding</keyword>
<dbReference type="InterPro" id="IPR044742">
    <property type="entry name" value="DEAD/DEAH_RhlB"/>
</dbReference>
<keyword evidence="3 7" id="KW-0347">Helicase</keyword>
<dbReference type="AlphaFoldDB" id="K3X4I2"/>
<dbReference type="PROSITE" id="PS51194">
    <property type="entry name" value="HELICASE_CTER"/>
    <property type="match status" value="1"/>
</dbReference>
<keyword evidence="12" id="KW-1185">Reference proteome</keyword>
<sequence length="490" mass="54701">MLRTRIGRTLLRRQTLSNAPAAASHRPLDSSHGQRAFHSLGLSQELVQKLTQLGLTTPTAAQRQAIPSILRRDDVVVAAETGGGKTLAYLLPLLEQLQAHPLPMNAIHRPVGLVLTTSQELVRQVATVLEALHPEIAKHSVSLSSTNQSLSNHRTCPLLIATPKALLRACKPKDFAFTKTVVVDEADMLLGGGFEKDTKQIIATIRNQPLLKANLNNVEHARQRLRTADDEEEEEELIHKDDVSSETRQTIFSAISFPSGMFACLPRSVRQYIEYKFPAAQFAVTEDFHRTLPRLDMTYCDLQKYIAQSSHENAGVDEAARQHLLWKILTDEQQHQTTNQGNNTLIFTNSIASADSLFDFLQQQQPSFPCVLFHKEISRDDRQAVLAQLDDETSNVVVVCTDIAARGLDTTKVRHVIQYEFASDVVSHLHRIGRTARAGTAGKVTNIISHENALVVEKIMEAGDSVLDGAFSRKRSLRKKVKKFQRENRR</sequence>
<dbReference type="HOGENOM" id="CLU_003041_1_3_1"/>
<dbReference type="Pfam" id="PF00271">
    <property type="entry name" value="Helicase_C"/>
    <property type="match status" value="1"/>
</dbReference>
<evidence type="ECO:0000256" key="5">
    <source>
        <dbReference type="ARBA" id="ARBA00022884"/>
    </source>
</evidence>
<organism evidence="11 12">
    <name type="scientific">Globisporangium ultimum (strain ATCC 200006 / CBS 805.95 / DAOM BR144)</name>
    <name type="common">Pythium ultimum</name>
    <dbReference type="NCBI Taxonomy" id="431595"/>
    <lineage>
        <taxon>Eukaryota</taxon>
        <taxon>Sar</taxon>
        <taxon>Stramenopiles</taxon>
        <taxon>Oomycota</taxon>
        <taxon>Peronosporomycetes</taxon>
        <taxon>Pythiales</taxon>
        <taxon>Pythiaceae</taxon>
        <taxon>Globisporangium</taxon>
    </lineage>
</organism>
<feature type="short sequence motif" description="Q motif" evidence="6">
    <location>
        <begin position="35"/>
        <end position="63"/>
    </location>
</feature>
<dbReference type="InterPro" id="IPR001650">
    <property type="entry name" value="Helicase_C-like"/>
</dbReference>
<evidence type="ECO:0000259" key="10">
    <source>
        <dbReference type="PROSITE" id="PS51195"/>
    </source>
</evidence>
<evidence type="ECO:0000313" key="11">
    <source>
        <dbReference type="EnsemblProtists" id="PYU1_T012131"/>
    </source>
</evidence>
<accession>K3X4I2</accession>
<dbReference type="PROSITE" id="PS51195">
    <property type="entry name" value="Q_MOTIF"/>
    <property type="match status" value="1"/>
</dbReference>
<evidence type="ECO:0000256" key="1">
    <source>
        <dbReference type="ARBA" id="ARBA00022741"/>
    </source>
</evidence>
<dbReference type="SMART" id="SM00487">
    <property type="entry name" value="DEXDc"/>
    <property type="match status" value="1"/>
</dbReference>